<protein>
    <submittedName>
        <fullName evidence="2">Sodium/bile acid symporter family</fullName>
    </submittedName>
</protein>
<dbReference type="InterPro" id="IPR016833">
    <property type="entry name" value="Put_Na-Bile_cotransptr"/>
</dbReference>
<feature type="transmembrane region" description="Helical" evidence="1">
    <location>
        <begin position="27"/>
        <end position="46"/>
    </location>
</feature>
<keyword evidence="1" id="KW-0472">Membrane</keyword>
<dbReference type="InterPro" id="IPR038770">
    <property type="entry name" value="Na+/solute_symporter_sf"/>
</dbReference>
<organism evidence="2 3">
    <name type="scientific">Vibrio ishigakensis</name>
    <dbReference type="NCBI Taxonomy" id="1481914"/>
    <lineage>
        <taxon>Bacteria</taxon>
        <taxon>Pseudomonadati</taxon>
        <taxon>Pseudomonadota</taxon>
        <taxon>Gammaproteobacteria</taxon>
        <taxon>Vibrionales</taxon>
        <taxon>Vibrionaceae</taxon>
        <taxon>Vibrio</taxon>
    </lineage>
</organism>
<reference evidence="2 3" key="1">
    <citation type="submission" date="2015-01" db="EMBL/GenBank/DDBJ databases">
        <title>Vibrio sp. C5 JCM 19232 whole genome shotgun sequence.</title>
        <authorList>
            <person name="Sawabe T."/>
            <person name="Meirelles P."/>
            <person name="Feng G."/>
            <person name="Sayaka M."/>
            <person name="Hattori M."/>
            <person name="Ohkuma M."/>
        </authorList>
    </citation>
    <scope>NUCLEOTIDE SEQUENCE [LARGE SCALE GENOMIC DNA]</scope>
    <source>
        <strain evidence="2 3">JCM19232</strain>
    </source>
</reference>
<dbReference type="EMBL" id="BBSA01000012">
    <property type="protein sequence ID" value="GAM64444.1"/>
    <property type="molecule type" value="Genomic_DNA"/>
</dbReference>
<dbReference type="Proteomes" id="UP000031670">
    <property type="component" value="Unassembled WGS sequence"/>
</dbReference>
<proteinExistence type="predicted"/>
<dbReference type="Pfam" id="PF13593">
    <property type="entry name" value="SBF_like"/>
    <property type="match status" value="1"/>
</dbReference>
<feature type="transmembrane region" description="Helical" evidence="1">
    <location>
        <begin position="58"/>
        <end position="77"/>
    </location>
</feature>
<evidence type="ECO:0000313" key="2">
    <source>
        <dbReference type="EMBL" id="GAM64444.1"/>
    </source>
</evidence>
<keyword evidence="1" id="KW-0812">Transmembrane</keyword>
<dbReference type="AlphaFoldDB" id="A0A0B8PP28"/>
<evidence type="ECO:0000313" key="3">
    <source>
        <dbReference type="Proteomes" id="UP000031670"/>
    </source>
</evidence>
<accession>A0A0B8PP28</accession>
<sequence>MGMVVAMVLAVFTPDLGKSGGVLHLDTITVFGIALVFFLHGLGLSPKAIMEGVSNWKLHLYVQGATFVAYPILWLVFGHTFLAICQPRLRLASAICLFCQAPYLPRSP</sequence>
<gene>
    <name evidence="2" type="ORF">JCM19232_1114</name>
</gene>
<name>A0A0B8PP28_9VIBR</name>
<reference evidence="2 3" key="2">
    <citation type="submission" date="2015-01" db="EMBL/GenBank/DDBJ databases">
        <authorList>
            <consortium name="NBRP consortium"/>
            <person name="Sawabe T."/>
            <person name="Meirelles P."/>
            <person name="Feng G."/>
            <person name="Sayaka M."/>
            <person name="Hattori M."/>
            <person name="Ohkuma M."/>
        </authorList>
    </citation>
    <scope>NUCLEOTIDE SEQUENCE [LARGE SCALE GENOMIC DNA]</scope>
    <source>
        <strain evidence="2 3">JCM19232</strain>
    </source>
</reference>
<keyword evidence="1" id="KW-1133">Transmembrane helix</keyword>
<comment type="caution">
    <text evidence="2">The sequence shown here is derived from an EMBL/GenBank/DDBJ whole genome shotgun (WGS) entry which is preliminary data.</text>
</comment>
<dbReference type="Gene3D" id="1.20.1530.20">
    <property type="match status" value="1"/>
</dbReference>
<evidence type="ECO:0000256" key="1">
    <source>
        <dbReference type="SAM" id="Phobius"/>
    </source>
</evidence>